<accession>A0ABW3XZC0</accession>
<dbReference type="SUPFAM" id="SSF52833">
    <property type="entry name" value="Thioredoxin-like"/>
    <property type="match status" value="1"/>
</dbReference>
<keyword evidence="1" id="KW-0732">Signal</keyword>
<comment type="caution">
    <text evidence="4">The sequence shown here is derived from an EMBL/GenBank/DDBJ whole genome shotgun (WGS) entry which is preliminary data.</text>
</comment>
<proteinExistence type="predicted"/>
<dbReference type="PROSITE" id="PS51352">
    <property type="entry name" value="THIOREDOXIN_2"/>
    <property type="match status" value="1"/>
</dbReference>
<evidence type="ECO:0000256" key="1">
    <source>
        <dbReference type="ARBA" id="ARBA00022729"/>
    </source>
</evidence>
<dbReference type="EMBL" id="JBHTMY010000002">
    <property type="protein sequence ID" value="MFD1314933.1"/>
    <property type="molecule type" value="Genomic_DNA"/>
</dbReference>
<dbReference type="Pfam" id="PF13098">
    <property type="entry name" value="Thioredoxin_2"/>
    <property type="match status" value="1"/>
</dbReference>
<dbReference type="InterPro" id="IPR051099">
    <property type="entry name" value="AGR/TXD"/>
</dbReference>
<dbReference type="InterPro" id="IPR012336">
    <property type="entry name" value="Thioredoxin-like_fold"/>
</dbReference>
<feature type="domain" description="Thioredoxin" evidence="3">
    <location>
        <begin position="5"/>
        <end position="156"/>
    </location>
</feature>
<evidence type="ECO:0000313" key="4">
    <source>
        <dbReference type="EMBL" id="MFD1314933.1"/>
    </source>
</evidence>
<dbReference type="Gene3D" id="3.40.30.10">
    <property type="entry name" value="Glutaredoxin"/>
    <property type="match status" value="1"/>
</dbReference>
<dbReference type="Proteomes" id="UP001597201">
    <property type="component" value="Unassembled WGS sequence"/>
</dbReference>
<evidence type="ECO:0000313" key="5">
    <source>
        <dbReference type="Proteomes" id="UP001597201"/>
    </source>
</evidence>
<dbReference type="InterPro" id="IPR013766">
    <property type="entry name" value="Thioredoxin_domain"/>
</dbReference>
<dbReference type="PROSITE" id="PS00194">
    <property type="entry name" value="THIOREDOXIN_1"/>
    <property type="match status" value="1"/>
</dbReference>
<name>A0ABW3XZC0_9FLAO</name>
<organism evidence="4 5">
    <name type="scientific">Namhaeicola litoreus</name>
    <dbReference type="NCBI Taxonomy" id="1052145"/>
    <lineage>
        <taxon>Bacteria</taxon>
        <taxon>Pseudomonadati</taxon>
        <taxon>Bacteroidota</taxon>
        <taxon>Flavobacteriia</taxon>
        <taxon>Flavobacteriales</taxon>
        <taxon>Flavobacteriaceae</taxon>
        <taxon>Namhaeicola</taxon>
    </lineage>
</organism>
<dbReference type="InterPro" id="IPR036249">
    <property type="entry name" value="Thioredoxin-like_sf"/>
</dbReference>
<dbReference type="PANTHER" id="PTHR15337:SF11">
    <property type="entry name" value="THIOREDOXIN DOMAIN-CONTAINING PROTEIN"/>
    <property type="match status" value="1"/>
</dbReference>
<dbReference type="InterPro" id="IPR017937">
    <property type="entry name" value="Thioredoxin_CS"/>
</dbReference>
<evidence type="ECO:0000256" key="2">
    <source>
        <dbReference type="ARBA" id="ARBA00023284"/>
    </source>
</evidence>
<gene>
    <name evidence="4" type="ORF">ACFQ39_04850</name>
</gene>
<sequence length="181" mass="21223">MKNWIFIGMLFIFLGIKAQENKINWMSLPEAIEAQKTNPKKIMMDVYTTWCGPCKMLDKNTFQNKDVSDFVNKNFYAVKFNAEGNENLSYQDQAFSNPDFNPSSTGRNAQHQLAQALQITAYPTIYFFDEQGLPIMPIPGYHTPKQLELYLKLFLNDDHKKIETKEEWENYQTTFQFEFEG</sequence>
<evidence type="ECO:0000259" key="3">
    <source>
        <dbReference type="PROSITE" id="PS51352"/>
    </source>
</evidence>
<protein>
    <submittedName>
        <fullName evidence="4">Thioredoxin family protein</fullName>
    </submittedName>
</protein>
<keyword evidence="5" id="KW-1185">Reference proteome</keyword>
<reference evidence="5" key="1">
    <citation type="journal article" date="2019" name="Int. J. Syst. Evol. Microbiol.">
        <title>The Global Catalogue of Microorganisms (GCM) 10K type strain sequencing project: providing services to taxonomists for standard genome sequencing and annotation.</title>
        <authorList>
            <consortium name="The Broad Institute Genomics Platform"/>
            <consortium name="The Broad Institute Genome Sequencing Center for Infectious Disease"/>
            <person name="Wu L."/>
            <person name="Ma J."/>
        </authorList>
    </citation>
    <scope>NUCLEOTIDE SEQUENCE [LARGE SCALE GENOMIC DNA]</scope>
    <source>
        <strain evidence="5">CCUG 61485</strain>
    </source>
</reference>
<keyword evidence="2" id="KW-0676">Redox-active center</keyword>
<dbReference type="RefSeq" id="WP_377176858.1">
    <property type="nucleotide sequence ID" value="NZ_JBHTMY010000002.1"/>
</dbReference>
<dbReference type="PANTHER" id="PTHR15337">
    <property type="entry name" value="ANTERIOR GRADIENT PROTEIN-RELATED"/>
    <property type="match status" value="1"/>
</dbReference>